<name>A0A841GL14_9GAMM</name>
<dbReference type="EMBL" id="JACHGR010000006">
    <property type="protein sequence ID" value="MBB6056005.1"/>
    <property type="molecule type" value="Genomic_DNA"/>
</dbReference>
<protein>
    <submittedName>
        <fullName evidence="1">Uncharacterized protein</fullName>
    </submittedName>
</protein>
<accession>A0A841GL14</accession>
<organism evidence="1 2">
    <name type="scientific">Tolumonas osonensis</name>
    <dbReference type="NCBI Taxonomy" id="675874"/>
    <lineage>
        <taxon>Bacteria</taxon>
        <taxon>Pseudomonadati</taxon>
        <taxon>Pseudomonadota</taxon>
        <taxon>Gammaproteobacteria</taxon>
        <taxon>Aeromonadales</taxon>
        <taxon>Aeromonadaceae</taxon>
        <taxon>Tolumonas</taxon>
    </lineage>
</organism>
<keyword evidence="2" id="KW-1185">Reference proteome</keyword>
<evidence type="ECO:0000313" key="1">
    <source>
        <dbReference type="EMBL" id="MBB6056005.1"/>
    </source>
</evidence>
<sequence>MKSAAESISECKILAFYGLFADIFDEMHFSTFNR</sequence>
<evidence type="ECO:0000313" key="2">
    <source>
        <dbReference type="Proteomes" id="UP000585721"/>
    </source>
</evidence>
<proteinExistence type="predicted"/>
<dbReference type="AlphaFoldDB" id="A0A841GL14"/>
<gene>
    <name evidence="1" type="ORF">HNR75_001935</name>
</gene>
<reference evidence="1 2" key="1">
    <citation type="submission" date="2020-08" db="EMBL/GenBank/DDBJ databases">
        <title>Genomic Encyclopedia of Type Strains, Phase IV (KMG-IV): sequencing the most valuable type-strain genomes for metagenomic binning, comparative biology and taxonomic classification.</title>
        <authorList>
            <person name="Goeker M."/>
        </authorList>
    </citation>
    <scope>NUCLEOTIDE SEQUENCE [LARGE SCALE GENOMIC DNA]</scope>
    <source>
        <strain evidence="1 2">DSM 22975</strain>
    </source>
</reference>
<dbReference type="Proteomes" id="UP000585721">
    <property type="component" value="Unassembled WGS sequence"/>
</dbReference>
<comment type="caution">
    <text evidence="1">The sequence shown here is derived from an EMBL/GenBank/DDBJ whole genome shotgun (WGS) entry which is preliminary data.</text>
</comment>